<sequence>MSKIFIPLLFLAVSVQAQKYSTALGVRFGNEHYGITAKQKLFAKTTLEGIFAAYPSQYSSTLLIEQHFPLIGKGFNIYTGAGLHLGEQKEQGNYYGYDAILGAEMKLPGLPIVISADIKPAYEVNHSDWFTFSTGLSAHYIIAKDTKKKRQKAREKRKRKKERQKRREEKAESDDGSGLLNFNLFKNG</sequence>
<dbReference type="EMBL" id="CP136051">
    <property type="protein sequence ID" value="WOK07155.1"/>
    <property type="molecule type" value="Genomic_DNA"/>
</dbReference>
<evidence type="ECO:0000313" key="3">
    <source>
        <dbReference type="Proteomes" id="UP001302349"/>
    </source>
</evidence>
<proteinExistence type="predicted"/>
<accession>A0ABZ0IQ79</accession>
<feature type="region of interest" description="Disordered" evidence="1">
    <location>
        <begin position="147"/>
        <end position="188"/>
    </location>
</feature>
<name>A0ABZ0IQ79_9BACT</name>
<gene>
    <name evidence="2" type="ORF">RT717_00785</name>
</gene>
<reference evidence="2 3" key="1">
    <citation type="journal article" date="2023" name="Microbiol. Resour. Announc.">
        <title>Complete Genome Sequence of Imperialibacter roseus strain P4T.</title>
        <authorList>
            <person name="Tizabi D.R."/>
            <person name="Bachvaroff T."/>
            <person name="Hill R.T."/>
        </authorList>
    </citation>
    <scope>NUCLEOTIDE SEQUENCE [LARGE SCALE GENOMIC DNA]</scope>
    <source>
        <strain evidence="2 3">P4T</strain>
    </source>
</reference>
<dbReference type="Proteomes" id="UP001302349">
    <property type="component" value="Chromosome"/>
</dbReference>
<protein>
    <recommendedName>
        <fullName evidence="4">Outer membrane protein beta-barrel domain-containing protein</fullName>
    </recommendedName>
</protein>
<feature type="compositionally biased region" description="Basic residues" evidence="1">
    <location>
        <begin position="147"/>
        <end position="164"/>
    </location>
</feature>
<organism evidence="2 3">
    <name type="scientific">Imperialibacter roseus</name>
    <dbReference type="NCBI Taxonomy" id="1324217"/>
    <lineage>
        <taxon>Bacteria</taxon>
        <taxon>Pseudomonadati</taxon>
        <taxon>Bacteroidota</taxon>
        <taxon>Cytophagia</taxon>
        <taxon>Cytophagales</taxon>
        <taxon>Flammeovirgaceae</taxon>
        <taxon>Imperialibacter</taxon>
    </lineage>
</organism>
<dbReference type="RefSeq" id="WP_317489842.1">
    <property type="nucleotide sequence ID" value="NZ_CP136051.1"/>
</dbReference>
<evidence type="ECO:0000313" key="2">
    <source>
        <dbReference type="EMBL" id="WOK07155.1"/>
    </source>
</evidence>
<evidence type="ECO:0000256" key="1">
    <source>
        <dbReference type="SAM" id="MobiDB-lite"/>
    </source>
</evidence>
<keyword evidence="3" id="KW-1185">Reference proteome</keyword>
<evidence type="ECO:0008006" key="4">
    <source>
        <dbReference type="Google" id="ProtNLM"/>
    </source>
</evidence>